<gene>
    <name evidence="2" type="ORF">SAMN02745166_03714</name>
</gene>
<evidence type="ECO:0000313" key="3">
    <source>
        <dbReference type="Proteomes" id="UP000190774"/>
    </source>
</evidence>
<evidence type="ECO:0000256" key="1">
    <source>
        <dbReference type="SAM" id="Phobius"/>
    </source>
</evidence>
<reference evidence="3" key="1">
    <citation type="submission" date="2017-02" db="EMBL/GenBank/DDBJ databases">
        <authorList>
            <person name="Varghese N."/>
            <person name="Submissions S."/>
        </authorList>
    </citation>
    <scope>NUCLEOTIDE SEQUENCE [LARGE SCALE GENOMIC DNA]</scope>
    <source>
        <strain evidence="3">ATCC 700200</strain>
    </source>
</reference>
<feature type="transmembrane region" description="Helical" evidence="1">
    <location>
        <begin position="56"/>
        <end position="77"/>
    </location>
</feature>
<sequence>MLHMILEYLILMFALGGLLSLFAMLLGNIWGAGRIFNLLLQSRKPTDTELKSVQRFRTVASLSFLTCFILLIICASLRSR</sequence>
<evidence type="ECO:0000313" key="2">
    <source>
        <dbReference type="EMBL" id="SKB02927.1"/>
    </source>
</evidence>
<dbReference type="EMBL" id="FUYE01000014">
    <property type="protein sequence ID" value="SKB02927.1"/>
    <property type="molecule type" value="Genomic_DNA"/>
</dbReference>
<keyword evidence="1" id="KW-1133">Transmembrane helix</keyword>
<dbReference type="STRING" id="48467.SAMN02745166_03714"/>
<dbReference type="AlphaFoldDB" id="A0A1T4YM70"/>
<protein>
    <submittedName>
        <fullName evidence="2">Uncharacterized protein</fullName>
    </submittedName>
</protein>
<organism evidence="2 3">
    <name type="scientific">Prosthecobacter debontii</name>
    <dbReference type="NCBI Taxonomy" id="48467"/>
    <lineage>
        <taxon>Bacteria</taxon>
        <taxon>Pseudomonadati</taxon>
        <taxon>Verrucomicrobiota</taxon>
        <taxon>Verrucomicrobiia</taxon>
        <taxon>Verrucomicrobiales</taxon>
        <taxon>Verrucomicrobiaceae</taxon>
        <taxon>Prosthecobacter</taxon>
    </lineage>
</organism>
<accession>A0A1T4YM70</accession>
<keyword evidence="1" id="KW-0812">Transmembrane</keyword>
<keyword evidence="3" id="KW-1185">Reference proteome</keyword>
<dbReference type="Proteomes" id="UP000190774">
    <property type="component" value="Unassembled WGS sequence"/>
</dbReference>
<keyword evidence="1" id="KW-0472">Membrane</keyword>
<feature type="transmembrane region" description="Helical" evidence="1">
    <location>
        <begin position="9"/>
        <end position="36"/>
    </location>
</feature>
<name>A0A1T4YM70_9BACT</name>
<proteinExistence type="predicted"/>